<feature type="non-terminal residue" evidence="2">
    <location>
        <position position="1"/>
    </location>
</feature>
<evidence type="ECO:0000256" key="1">
    <source>
        <dbReference type="SAM" id="MobiDB-lite"/>
    </source>
</evidence>
<comment type="caution">
    <text evidence="2">The sequence shown here is derived from an EMBL/GenBank/DDBJ whole genome shotgun (WGS) entry which is preliminary data.</text>
</comment>
<feature type="region of interest" description="Disordered" evidence="1">
    <location>
        <begin position="70"/>
        <end position="90"/>
    </location>
</feature>
<name>A0ABS8VHN5_DATST</name>
<evidence type="ECO:0000313" key="2">
    <source>
        <dbReference type="EMBL" id="MCD9646311.1"/>
    </source>
</evidence>
<gene>
    <name evidence="2" type="ORF">HAX54_036076</name>
</gene>
<proteinExistence type="predicted"/>
<keyword evidence="3" id="KW-1185">Reference proteome</keyword>
<dbReference type="EMBL" id="JACEIK010004750">
    <property type="protein sequence ID" value="MCD9646311.1"/>
    <property type="molecule type" value="Genomic_DNA"/>
</dbReference>
<protein>
    <submittedName>
        <fullName evidence="2">Uncharacterized protein</fullName>
    </submittedName>
</protein>
<evidence type="ECO:0000313" key="3">
    <source>
        <dbReference type="Proteomes" id="UP000823775"/>
    </source>
</evidence>
<reference evidence="2 3" key="1">
    <citation type="journal article" date="2021" name="BMC Genomics">
        <title>Datura genome reveals duplications of psychoactive alkaloid biosynthetic genes and high mutation rate following tissue culture.</title>
        <authorList>
            <person name="Rajewski A."/>
            <person name="Carter-House D."/>
            <person name="Stajich J."/>
            <person name="Litt A."/>
        </authorList>
    </citation>
    <scope>NUCLEOTIDE SEQUENCE [LARGE SCALE GENOMIC DNA]</scope>
    <source>
        <strain evidence="2">AR-01</strain>
    </source>
</reference>
<organism evidence="2 3">
    <name type="scientific">Datura stramonium</name>
    <name type="common">Jimsonweed</name>
    <name type="synonym">Common thornapple</name>
    <dbReference type="NCBI Taxonomy" id="4076"/>
    <lineage>
        <taxon>Eukaryota</taxon>
        <taxon>Viridiplantae</taxon>
        <taxon>Streptophyta</taxon>
        <taxon>Embryophyta</taxon>
        <taxon>Tracheophyta</taxon>
        <taxon>Spermatophyta</taxon>
        <taxon>Magnoliopsida</taxon>
        <taxon>eudicotyledons</taxon>
        <taxon>Gunneridae</taxon>
        <taxon>Pentapetalae</taxon>
        <taxon>asterids</taxon>
        <taxon>lamiids</taxon>
        <taxon>Solanales</taxon>
        <taxon>Solanaceae</taxon>
        <taxon>Solanoideae</taxon>
        <taxon>Datureae</taxon>
        <taxon>Datura</taxon>
    </lineage>
</organism>
<feature type="compositionally biased region" description="Basic and acidic residues" evidence="1">
    <location>
        <begin position="70"/>
        <end position="82"/>
    </location>
</feature>
<sequence length="141" mass="15072">LAHRAFLSTAQSAGSCNTSGTGSATLRQKVSRKNLLWVSGFVTPQTPGVKYYSKGISCRPGTWVIEEVTSRHTSDGRSDGTHPGDAPSLVPLRSSPLNLWATEVSTDHQVSDSLSRKPSLTPEVQVVLVKEGRRADNLSGV</sequence>
<accession>A0ABS8VHN5</accession>
<dbReference type="Proteomes" id="UP000823775">
    <property type="component" value="Unassembled WGS sequence"/>
</dbReference>